<dbReference type="InterPro" id="IPR052016">
    <property type="entry name" value="Bact_Sigma-Reg"/>
</dbReference>
<dbReference type="PANTHER" id="PTHR43156:SF2">
    <property type="entry name" value="STAGE II SPORULATION PROTEIN E"/>
    <property type="match status" value="1"/>
</dbReference>
<accession>A0A0W8G963</accession>
<comment type="caution">
    <text evidence="3">The sequence shown here is derived from an EMBL/GenBank/DDBJ whole genome shotgun (WGS) entry which is preliminary data.</text>
</comment>
<dbReference type="PANTHER" id="PTHR43156">
    <property type="entry name" value="STAGE II SPORULATION PROTEIN E-RELATED"/>
    <property type="match status" value="1"/>
</dbReference>
<dbReference type="Gene3D" id="3.40.50.2300">
    <property type="match status" value="1"/>
</dbReference>
<proteinExistence type="predicted"/>
<evidence type="ECO:0000313" key="3">
    <source>
        <dbReference type="EMBL" id="KUG29674.1"/>
    </source>
</evidence>
<dbReference type="Gene3D" id="3.60.40.10">
    <property type="entry name" value="PPM-type phosphatase domain"/>
    <property type="match status" value="1"/>
</dbReference>
<dbReference type="GO" id="GO:0016791">
    <property type="term" value="F:phosphatase activity"/>
    <property type="evidence" value="ECO:0007669"/>
    <property type="project" value="TreeGrafter"/>
</dbReference>
<protein>
    <submittedName>
        <fullName evidence="3">Serine phosphatase rsbu, regulator of sigma subunit</fullName>
    </submittedName>
</protein>
<dbReference type="PROSITE" id="PS50110">
    <property type="entry name" value="RESPONSE_REGULATORY"/>
    <property type="match status" value="1"/>
</dbReference>
<organism evidence="3">
    <name type="scientific">hydrocarbon metagenome</name>
    <dbReference type="NCBI Taxonomy" id="938273"/>
    <lineage>
        <taxon>unclassified sequences</taxon>
        <taxon>metagenomes</taxon>
        <taxon>ecological metagenomes</taxon>
    </lineage>
</organism>
<dbReference type="SMART" id="SM00331">
    <property type="entry name" value="PP2C_SIG"/>
    <property type="match status" value="1"/>
</dbReference>
<keyword evidence="1" id="KW-0378">Hydrolase</keyword>
<dbReference type="AlphaFoldDB" id="A0A0W8G963"/>
<dbReference type="InterPro" id="IPR036457">
    <property type="entry name" value="PPM-type-like_dom_sf"/>
</dbReference>
<dbReference type="InterPro" id="IPR001789">
    <property type="entry name" value="Sig_transdc_resp-reg_receiver"/>
</dbReference>
<dbReference type="InterPro" id="IPR011006">
    <property type="entry name" value="CheY-like_superfamily"/>
</dbReference>
<sequence>MPDDHRAPVDAAGLGSHAVTVLLIDDQAMVGEAVRRMLAAEPDIAFHFCQDPARAIQTAERLEPTVILQDLVMPEIDGLTLVKFFRARPKLRDTPLIVLSTKEEPATKAEAFALGANDYLVKLPDKVELIARIRHHSRGYISLLERNEAYRALQRSQKALADELAKAAEYVISLLPPPVAEGDIRTEWSFVPSAQLGGDAFGYHALDDDHFALYLLDVCSHGVGPALLSVQAVNVLQNRMLPGVDYRDPSQVLTALNEAFPMERHNNLYFTIWYGVYDRRSRVMRFGNAGHPPALLLTPDGQAVDLIKRNLMIGGMPDIAYQSDSRVIEPGSRLFLFSDGVYEVAPPGGEYWQYAEFREYMAGLPPTGEIASLLAHVRRMGVREILADDFSMVKVTFD</sequence>
<dbReference type="SUPFAM" id="SSF81606">
    <property type="entry name" value="PP2C-like"/>
    <property type="match status" value="1"/>
</dbReference>
<dbReference type="Pfam" id="PF07228">
    <property type="entry name" value="SpoIIE"/>
    <property type="match status" value="1"/>
</dbReference>
<dbReference type="EMBL" id="LNQE01000052">
    <property type="protein sequence ID" value="KUG29674.1"/>
    <property type="molecule type" value="Genomic_DNA"/>
</dbReference>
<dbReference type="GO" id="GO:0000160">
    <property type="term" value="P:phosphorelay signal transduction system"/>
    <property type="evidence" value="ECO:0007669"/>
    <property type="project" value="InterPro"/>
</dbReference>
<name>A0A0W8G963_9ZZZZ</name>
<reference evidence="3" key="1">
    <citation type="journal article" date="2015" name="Proc. Natl. Acad. Sci. U.S.A.">
        <title>Networks of energetic and metabolic interactions define dynamics in microbial communities.</title>
        <authorList>
            <person name="Embree M."/>
            <person name="Liu J.K."/>
            <person name="Al-Bassam M.M."/>
            <person name="Zengler K."/>
        </authorList>
    </citation>
    <scope>NUCLEOTIDE SEQUENCE</scope>
</reference>
<dbReference type="SMART" id="SM00448">
    <property type="entry name" value="REC"/>
    <property type="match status" value="1"/>
</dbReference>
<evidence type="ECO:0000256" key="1">
    <source>
        <dbReference type="ARBA" id="ARBA00022801"/>
    </source>
</evidence>
<evidence type="ECO:0000259" key="2">
    <source>
        <dbReference type="PROSITE" id="PS50110"/>
    </source>
</evidence>
<dbReference type="InterPro" id="IPR001932">
    <property type="entry name" value="PPM-type_phosphatase-like_dom"/>
</dbReference>
<gene>
    <name evidence="3" type="ORF">ASZ90_000432</name>
</gene>
<feature type="domain" description="Response regulatory" evidence="2">
    <location>
        <begin position="20"/>
        <end position="137"/>
    </location>
</feature>
<dbReference type="Pfam" id="PF00072">
    <property type="entry name" value="Response_reg"/>
    <property type="match status" value="1"/>
</dbReference>
<dbReference type="SUPFAM" id="SSF52172">
    <property type="entry name" value="CheY-like"/>
    <property type="match status" value="1"/>
</dbReference>